<gene>
    <name evidence="1" type="ORF">EZS28_022513</name>
</gene>
<dbReference type="EMBL" id="SNRW01007038">
    <property type="protein sequence ID" value="KAA6381960.1"/>
    <property type="molecule type" value="Genomic_DNA"/>
</dbReference>
<dbReference type="AlphaFoldDB" id="A0A5J4VHD8"/>
<sequence>MQIVDQNNQIPQPCKALTQATNSKMFDCKATKTLYPNKYILAWKTTTDESFMSGYNSSKKCIWTSIQVILNGYLTKGTIDTIQLNPSQNQNDFKQFIGMRSYPDPHQLAQTPIMYNLCDVFIRITFDDNPDPQVLSMNIIGEIGGSSIRCG</sequence>
<comment type="caution">
    <text evidence="1">The sequence shown here is derived from an EMBL/GenBank/DDBJ whole genome shotgun (WGS) entry which is preliminary data.</text>
</comment>
<accession>A0A5J4VHD8</accession>
<name>A0A5J4VHD8_9EUKA</name>
<reference evidence="1 2" key="1">
    <citation type="submission" date="2019-03" db="EMBL/GenBank/DDBJ databases">
        <title>Single cell metagenomics reveals metabolic interactions within the superorganism composed of flagellate Streblomastix strix and complex community of Bacteroidetes bacteria on its surface.</title>
        <authorList>
            <person name="Treitli S.C."/>
            <person name="Kolisko M."/>
            <person name="Husnik F."/>
            <person name="Keeling P."/>
            <person name="Hampl V."/>
        </authorList>
    </citation>
    <scope>NUCLEOTIDE SEQUENCE [LARGE SCALE GENOMIC DNA]</scope>
    <source>
        <strain evidence="1">ST1C</strain>
    </source>
</reference>
<organism evidence="1 2">
    <name type="scientific">Streblomastix strix</name>
    <dbReference type="NCBI Taxonomy" id="222440"/>
    <lineage>
        <taxon>Eukaryota</taxon>
        <taxon>Metamonada</taxon>
        <taxon>Preaxostyla</taxon>
        <taxon>Oxymonadida</taxon>
        <taxon>Streblomastigidae</taxon>
        <taxon>Streblomastix</taxon>
    </lineage>
</organism>
<dbReference type="Proteomes" id="UP000324800">
    <property type="component" value="Unassembled WGS sequence"/>
</dbReference>
<protein>
    <submittedName>
        <fullName evidence="1">Uncharacterized protein</fullName>
    </submittedName>
</protein>
<proteinExistence type="predicted"/>
<evidence type="ECO:0000313" key="2">
    <source>
        <dbReference type="Proteomes" id="UP000324800"/>
    </source>
</evidence>
<evidence type="ECO:0000313" key="1">
    <source>
        <dbReference type="EMBL" id="KAA6381960.1"/>
    </source>
</evidence>